<reference evidence="2 3" key="1">
    <citation type="submission" date="2021-01" db="EMBL/GenBank/DDBJ databases">
        <title>WGS of actinomycetes isolated from Thailand.</title>
        <authorList>
            <person name="Thawai C."/>
        </authorList>
    </citation>
    <scope>NUCLEOTIDE SEQUENCE [LARGE SCALE GENOMIC DNA]</scope>
    <source>
        <strain evidence="2 3">LPG 2</strain>
    </source>
</reference>
<organism evidence="2 3">
    <name type="scientific">Nocardia acididurans</name>
    <dbReference type="NCBI Taxonomy" id="2802282"/>
    <lineage>
        <taxon>Bacteria</taxon>
        <taxon>Bacillati</taxon>
        <taxon>Actinomycetota</taxon>
        <taxon>Actinomycetes</taxon>
        <taxon>Mycobacteriales</taxon>
        <taxon>Nocardiaceae</taxon>
        <taxon>Nocardia</taxon>
    </lineage>
</organism>
<dbReference type="EMBL" id="JAERRJ010000024">
    <property type="protein sequence ID" value="MBL1080108.1"/>
    <property type="molecule type" value="Genomic_DNA"/>
</dbReference>
<evidence type="ECO:0000259" key="1">
    <source>
        <dbReference type="Pfam" id="PF04149"/>
    </source>
</evidence>
<protein>
    <submittedName>
        <fullName evidence="2">DUF397 domain-containing protein</fullName>
    </submittedName>
</protein>
<feature type="domain" description="DUF397" evidence="1">
    <location>
        <begin position="16"/>
        <end position="66"/>
    </location>
</feature>
<evidence type="ECO:0000313" key="3">
    <source>
        <dbReference type="Proteomes" id="UP000602198"/>
    </source>
</evidence>
<sequence>MDFLPFTIEELLKLIWHKASESAPDGNCVEVAHAPNSLVAVRDSKDRSGPVLAFSPGQWDSFLSGISRGDFDL</sequence>
<comment type="caution">
    <text evidence="2">The sequence shown here is derived from an EMBL/GenBank/DDBJ whole genome shotgun (WGS) entry which is preliminary data.</text>
</comment>
<gene>
    <name evidence="2" type="ORF">JK358_37510</name>
</gene>
<dbReference type="Proteomes" id="UP000602198">
    <property type="component" value="Unassembled WGS sequence"/>
</dbReference>
<dbReference type="InterPro" id="IPR007278">
    <property type="entry name" value="DUF397"/>
</dbReference>
<name>A0ABS1MLC2_9NOCA</name>
<dbReference type="RefSeq" id="WP_201958283.1">
    <property type="nucleotide sequence ID" value="NZ_JAERRJ010000024.1"/>
</dbReference>
<evidence type="ECO:0000313" key="2">
    <source>
        <dbReference type="EMBL" id="MBL1080108.1"/>
    </source>
</evidence>
<dbReference type="Pfam" id="PF04149">
    <property type="entry name" value="DUF397"/>
    <property type="match status" value="1"/>
</dbReference>
<proteinExistence type="predicted"/>
<accession>A0ABS1MLC2</accession>
<keyword evidence="3" id="KW-1185">Reference proteome</keyword>